<dbReference type="AlphaFoldDB" id="A0A7C3EGT5"/>
<dbReference type="EMBL" id="DSVL01000292">
    <property type="protein sequence ID" value="HFH29755.1"/>
    <property type="molecule type" value="Genomic_DNA"/>
</dbReference>
<evidence type="ECO:0008006" key="3">
    <source>
        <dbReference type="Google" id="ProtNLM"/>
    </source>
</evidence>
<organism evidence="2">
    <name type="scientific">Gracilinema caldarium</name>
    <dbReference type="NCBI Taxonomy" id="215591"/>
    <lineage>
        <taxon>Bacteria</taxon>
        <taxon>Pseudomonadati</taxon>
        <taxon>Spirochaetota</taxon>
        <taxon>Spirochaetia</taxon>
        <taxon>Spirochaetales</taxon>
        <taxon>Breznakiellaceae</taxon>
        <taxon>Gracilinema</taxon>
    </lineage>
</organism>
<protein>
    <recommendedName>
        <fullName evidence="3">P83100 family protein</fullName>
    </recommendedName>
</protein>
<evidence type="ECO:0000256" key="1">
    <source>
        <dbReference type="SAM" id="MobiDB-lite"/>
    </source>
</evidence>
<evidence type="ECO:0000313" key="2">
    <source>
        <dbReference type="EMBL" id="HFH29755.1"/>
    </source>
</evidence>
<accession>A0A7C3EGT5</accession>
<sequence length="544" mass="58843">MKALYKLLTIFTVFAVVPSVFALEVDKAELESTRNSNILFINYEGPHARIETREDIRGIGYALGRAIKAGALRAGATNRYFAIHSVETNKTQLDADIFGLGVDVGVDHIKNVRLILQGYLEGAYDYSPSDAALLAQFITIYNAVYRGNWDYFTTRYAPKVVSELTKEKAGLSIRFDEWPGKALILIPLATGKAGSLSAIDTSRITEKPVIEQLKKDENLGLDARKDMVDLKEREAQEAKQTAQVQKEAIAQEEARIAAEKAALEAEKAKLAEEKARAEQAEAEKAAAQKTAGTATAAAGGTQGTEGAPEKAPTAQELAAKEEAIQTQEKAIAQKEEALQTQKQEAAAAEARAAQKEQEAKAERAEIAKDQQQVIKEQEAAKTDPEGILGISLLQNTNALGRLVLVNPTNGKALKQSTLNTVNSRAMIVLADKIIAIAGQAQGSGAVRLVQIDPKSLEMLKQGEVDIATSSLLWTQGQDIYALASSSGKLNLARFDQDLKLLSKSDIEVHPFASVLFYGETLLTQKGDGTPVLLNSKDLTEKKVQ</sequence>
<proteinExistence type="predicted"/>
<feature type="compositionally biased region" description="Basic and acidic residues" evidence="1">
    <location>
        <begin position="274"/>
        <end position="286"/>
    </location>
</feature>
<feature type="compositionally biased region" description="Low complexity" evidence="1">
    <location>
        <begin position="287"/>
        <end position="299"/>
    </location>
</feature>
<reference evidence="2" key="1">
    <citation type="journal article" date="2020" name="mSystems">
        <title>Genome- and Community-Level Interaction Insights into Carbon Utilization and Element Cycling Functions of Hydrothermarchaeota in Hydrothermal Sediment.</title>
        <authorList>
            <person name="Zhou Z."/>
            <person name="Liu Y."/>
            <person name="Xu W."/>
            <person name="Pan J."/>
            <person name="Luo Z.H."/>
            <person name="Li M."/>
        </authorList>
    </citation>
    <scope>NUCLEOTIDE SEQUENCE [LARGE SCALE GENOMIC DNA]</scope>
    <source>
        <strain evidence="2">SpSt-503</strain>
    </source>
</reference>
<name>A0A7C3EGT5_9SPIR</name>
<gene>
    <name evidence="2" type="ORF">ENS59_09645</name>
</gene>
<dbReference type="Pfam" id="PF05262">
    <property type="entry name" value="Borrelia_P83"/>
    <property type="match status" value="1"/>
</dbReference>
<feature type="region of interest" description="Disordered" evidence="1">
    <location>
        <begin position="274"/>
        <end position="316"/>
    </location>
</feature>
<dbReference type="InterPro" id="IPR007926">
    <property type="entry name" value="Borrelia_P83"/>
</dbReference>
<comment type="caution">
    <text evidence="2">The sequence shown here is derived from an EMBL/GenBank/DDBJ whole genome shotgun (WGS) entry which is preliminary data.</text>
</comment>